<dbReference type="PANTHER" id="PTHR35526">
    <property type="entry name" value="ANTI-SIGMA-F FACTOR RSBW-RELATED"/>
    <property type="match status" value="1"/>
</dbReference>
<dbReference type="InterPro" id="IPR003594">
    <property type="entry name" value="HATPase_dom"/>
</dbReference>
<organism evidence="3 4">
    <name type="scientific">Chlorobium limicola</name>
    <dbReference type="NCBI Taxonomy" id="1092"/>
    <lineage>
        <taxon>Bacteria</taxon>
        <taxon>Pseudomonadati</taxon>
        <taxon>Chlorobiota</taxon>
        <taxon>Chlorobiia</taxon>
        <taxon>Chlorobiales</taxon>
        <taxon>Chlorobiaceae</taxon>
        <taxon>Chlorobium/Pelodictyon group</taxon>
        <taxon>Chlorobium</taxon>
    </lineage>
</organism>
<proteinExistence type="predicted"/>
<reference evidence="3 4" key="1">
    <citation type="submission" date="2015-10" db="EMBL/GenBank/DDBJ databases">
        <title>Draft Genome Sequence of Chlorobium limicola strain Frasassi Growing under Artificial Lighting in the Frasassi Cave System.</title>
        <authorList>
            <person name="Mansor M."/>
            <person name="Macalady J."/>
        </authorList>
    </citation>
    <scope>NUCLEOTIDE SEQUENCE [LARGE SCALE GENOMIC DNA]</scope>
    <source>
        <strain evidence="3 4">Frasassi</strain>
    </source>
</reference>
<gene>
    <name evidence="3" type="ORF">ASB62_05690</name>
</gene>
<protein>
    <recommendedName>
        <fullName evidence="2">Histidine kinase/HSP90-like ATPase domain-containing protein</fullName>
    </recommendedName>
</protein>
<evidence type="ECO:0000313" key="4">
    <source>
        <dbReference type="Proteomes" id="UP000053937"/>
    </source>
</evidence>
<accession>A0A101JKP6</accession>
<keyword evidence="1" id="KW-0723">Serine/threonine-protein kinase</keyword>
<dbReference type="InterPro" id="IPR036890">
    <property type="entry name" value="HATPase_C_sf"/>
</dbReference>
<evidence type="ECO:0000256" key="1">
    <source>
        <dbReference type="ARBA" id="ARBA00022527"/>
    </source>
</evidence>
<dbReference type="SUPFAM" id="SSF55874">
    <property type="entry name" value="ATPase domain of HSP90 chaperone/DNA topoisomerase II/histidine kinase"/>
    <property type="match status" value="1"/>
</dbReference>
<dbReference type="Pfam" id="PF13581">
    <property type="entry name" value="HATPase_c_2"/>
    <property type="match status" value="1"/>
</dbReference>
<dbReference type="PANTHER" id="PTHR35526:SF3">
    <property type="entry name" value="ANTI-SIGMA-F FACTOR RSBW"/>
    <property type="match status" value="1"/>
</dbReference>
<dbReference type="Gene3D" id="3.30.565.10">
    <property type="entry name" value="Histidine kinase-like ATPase, C-terminal domain"/>
    <property type="match status" value="1"/>
</dbReference>
<keyword evidence="1" id="KW-0808">Transferase</keyword>
<dbReference type="GO" id="GO:0004674">
    <property type="term" value="F:protein serine/threonine kinase activity"/>
    <property type="evidence" value="ECO:0007669"/>
    <property type="project" value="UniProtKB-KW"/>
</dbReference>
<keyword evidence="4" id="KW-1185">Reference proteome</keyword>
<dbReference type="AlphaFoldDB" id="A0A101JKP6"/>
<sequence length="140" mass="15621">MNSSNITITLPGELRFIRLASKIASNTASLFTETRKTEAENWEFAHAFELAVSEAFTNAVVHAKKQAAPQPVTITFTLEERKLTLAMRDSNVPFSTRTPSPDPENYPENGYGLLLIRTVMDTVTLTRENDTNIITMSKTL</sequence>
<keyword evidence="1" id="KW-0418">Kinase</keyword>
<evidence type="ECO:0000259" key="2">
    <source>
        <dbReference type="Pfam" id="PF13581"/>
    </source>
</evidence>
<dbReference type="OrthoDB" id="9792240at2"/>
<feature type="domain" description="Histidine kinase/HSP90-like ATPase" evidence="2">
    <location>
        <begin position="43"/>
        <end position="138"/>
    </location>
</feature>
<evidence type="ECO:0000313" key="3">
    <source>
        <dbReference type="EMBL" id="KUL28618.1"/>
    </source>
</evidence>
<dbReference type="EMBL" id="LMBR01000133">
    <property type="protein sequence ID" value="KUL28618.1"/>
    <property type="molecule type" value="Genomic_DNA"/>
</dbReference>
<dbReference type="Proteomes" id="UP000053937">
    <property type="component" value="Unassembled WGS sequence"/>
</dbReference>
<dbReference type="RefSeq" id="WP_059139001.1">
    <property type="nucleotide sequence ID" value="NZ_LMBR01000133.1"/>
</dbReference>
<dbReference type="InterPro" id="IPR050267">
    <property type="entry name" value="Anti-sigma-factor_SerPK"/>
</dbReference>
<comment type="caution">
    <text evidence="3">The sequence shown here is derived from an EMBL/GenBank/DDBJ whole genome shotgun (WGS) entry which is preliminary data.</text>
</comment>
<name>A0A101JKP6_CHLLI</name>
<dbReference type="CDD" id="cd16936">
    <property type="entry name" value="HATPase_RsbW-like"/>
    <property type="match status" value="1"/>
</dbReference>